<dbReference type="AlphaFoldDB" id="A0AAD3R378"/>
<organism evidence="2 3">
    <name type="scientific">Lates japonicus</name>
    <name type="common">Japanese lates</name>
    <dbReference type="NCBI Taxonomy" id="270547"/>
    <lineage>
        <taxon>Eukaryota</taxon>
        <taxon>Metazoa</taxon>
        <taxon>Chordata</taxon>
        <taxon>Craniata</taxon>
        <taxon>Vertebrata</taxon>
        <taxon>Euteleostomi</taxon>
        <taxon>Actinopterygii</taxon>
        <taxon>Neopterygii</taxon>
        <taxon>Teleostei</taxon>
        <taxon>Neoteleostei</taxon>
        <taxon>Acanthomorphata</taxon>
        <taxon>Carangaria</taxon>
        <taxon>Carangaria incertae sedis</taxon>
        <taxon>Centropomidae</taxon>
        <taxon>Lates</taxon>
    </lineage>
</organism>
<feature type="compositionally biased region" description="Low complexity" evidence="1">
    <location>
        <begin position="61"/>
        <end position="74"/>
    </location>
</feature>
<sequence length="91" mass="9869">MGERARYSDLPGTRYQEELTRLLLRDAELEGEGLLEGLMLKEHSLMALPKAPLAARHWGRPTVGPVSTSGGSRSRGWKGGCGEHGSTLEPV</sequence>
<protein>
    <submittedName>
        <fullName evidence="2">LIM domain-containing protein ajuba</fullName>
    </submittedName>
</protein>
<gene>
    <name evidence="2" type="ORF">AKAME5_000652200</name>
</gene>
<evidence type="ECO:0000256" key="1">
    <source>
        <dbReference type="SAM" id="MobiDB-lite"/>
    </source>
</evidence>
<comment type="caution">
    <text evidence="2">The sequence shown here is derived from an EMBL/GenBank/DDBJ whole genome shotgun (WGS) entry which is preliminary data.</text>
</comment>
<accession>A0AAD3R378</accession>
<keyword evidence="3" id="KW-1185">Reference proteome</keyword>
<name>A0AAD3R378_LATJO</name>
<reference evidence="2" key="1">
    <citation type="submission" date="2022-08" db="EMBL/GenBank/DDBJ databases">
        <title>Genome sequencing of akame (Lates japonicus).</title>
        <authorList>
            <person name="Hashiguchi Y."/>
            <person name="Takahashi H."/>
        </authorList>
    </citation>
    <scope>NUCLEOTIDE SEQUENCE</scope>
    <source>
        <strain evidence="2">Kochi</strain>
    </source>
</reference>
<evidence type="ECO:0000313" key="3">
    <source>
        <dbReference type="Proteomes" id="UP001279410"/>
    </source>
</evidence>
<feature type="region of interest" description="Disordered" evidence="1">
    <location>
        <begin position="57"/>
        <end position="91"/>
    </location>
</feature>
<dbReference type="EMBL" id="BRZM01000018">
    <property type="protein sequence ID" value="GLD53823.1"/>
    <property type="molecule type" value="Genomic_DNA"/>
</dbReference>
<proteinExistence type="predicted"/>
<dbReference type="Proteomes" id="UP001279410">
    <property type="component" value="Unassembled WGS sequence"/>
</dbReference>
<evidence type="ECO:0000313" key="2">
    <source>
        <dbReference type="EMBL" id="GLD53823.1"/>
    </source>
</evidence>